<gene>
    <name evidence="7" type="ORF">M9Y10_034615</name>
</gene>
<keyword evidence="8" id="KW-1185">Reference proteome</keyword>
<evidence type="ECO:0000256" key="3">
    <source>
        <dbReference type="ARBA" id="ARBA00022490"/>
    </source>
</evidence>
<dbReference type="PANTHER" id="PTHR33865:SF3">
    <property type="entry name" value="PROTEIN FAM183B"/>
    <property type="match status" value="1"/>
</dbReference>
<evidence type="ECO:0000256" key="5">
    <source>
        <dbReference type="ARBA" id="ARBA00023273"/>
    </source>
</evidence>
<dbReference type="Pfam" id="PF14886">
    <property type="entry name" value="FAM183"/>
    <property type="match status" value="1"/>
</dbReference>
<evidence type="ECO:0000313" key="8">
    <source>
        <dbReference type="Proteomes" id="UP001470230"/>
    </source>
</evidence>
<comment type="subcellular location">
    <subcellularLocation>
        <location evidence="1">Cell projection</location>
        <location evidence="1">Cilium</location>
    </subcellularLocation>
    <subcellularLocation>
        <location evidence="2">Cytoplasm</location>
        <location evidence="2">Cytoskeleton</location>
    </subcellularLocation>
</comment>
<evidence type="ECO:0000256" key="6">
    <source>
        <dbReference type="ARBA" id="ARBA00034777"/>
    </source>
</evidence>
<reference evidence="7 8" key="1">
    <citation type="submission" date="2024-04" db="EMBL/GenBank/DDBJ databases">
        <title>Tritrichomonas musculus Genome.</title>
        <authorList>
            <person name="Alves-Ferreira E."/>
            <person name="Grigg M."/>
            <person name="Lorenzi H."/>
            <person name="Galac M."/>
        </authorList>
    </citation>
    <scope>NUCLEOTIDE SEQUENCE [LARGE SCALE GENOMIC DNA]</scope>
    <source>
        <strain evidence="7 8">EAF2021</strain>
    </source>
</reference>
<evidence type="ECO:0000256" key="4">
    <source>
        <dbReference type="ARBA" id="ARBA00023212"/>
    </source>
</evidence>
<comment type="similarity">
    <text evidence="6">Belongs to the CFAP144 family.</text>
</comment>
<organism evidence="7 8">
    <name type="scientific">Tritrichomonas musculus</name>
    <dbReference type="NCBI Taxonomy" id="1915356"/>
    <lineage>
        <taxon>Eukaryota</taxon>
        <taxon>Metamonada</taxon>
        <taxon>Parabasalia</taxon>
        <taxon>Tritrichomonadida</taxon>
        <taxon>Tritrichomonadidae</taxon>
        <taxon>Tritrichomonas</taxon>
    </lineage>
</organism>
<dbReference type="Proteomes" id="UP001470230">
    <property type="component" value="Unassembled WGS sequence"/>
</dbReference>
<name>A0ABR2KG94_9EUKA</name>
<dbReference type="EMBL" id="JAPFFF010000005">
    <property type="protein sequence ID" value="KAK8889861.1"/>
    <property type="molecule type" value="Genomic_DNA"/>
</dbReference>
<sequence length="155" mass="18364">MSKRIEPPKRETTQFIEDEIFKERIRKENMNQVDYEVFQPSLESLREATPDKPGIDSFCSRLYTQSKNKSVEDDDDDSPEFQTFKRTMFMTSRDTSPQMKYSEPLTTTMEIGWEQTDYKPFKSMFDHRHKKTDITSLPSKWDPNANVMTVKSKPK</sequence>
<evidence type="ECO:0000256" key="1">
    <source>
        <dbReference type="ARBA" id="ARBA00004138"/>
    </source>
</evidence>
<evidence type="ECO:0000313" key="7">
    <source>
        <dbReference type="EMBL" id="KAK8889861.1"/>
    </source>
</evidence>
<dbReference type="PANTHER" id="PTHR33865">
    <property type="entry name" value="PROTEIN FAM183B"/>
    <property type="match status" value="1"/>
</dbReference>
<proteinExistence type="inferred from homology"/>
<protein>
    <submittedName>
        <fullName evidence="7">Uncharacterized protein</fullName>
    </submittedName>
</protein>
<keyword evidence="4" id="KW-0206">Cytoskeleton</keyword>
<comment type="caution">
    <text evidence="7">The sequence shown here is derived from an EMBL/GenBank/DDBJ whole genome shotgun (WGS) entry which is preliminary data.</text>
</comment>
<accession>A0ABR2KG94</accession>
<dbReference type="InterPro" id="IPR029214">
    <property type="entry name" value="CFAP144"/>
</dbReference>
<keyword evidence="3" id="KW-0963">Cytoplasm</keyword>
<evidence type="ECO:0000256" key="2">
    <source>
        <dbReference type="ARBA" id="ARBA00004245"/>
    </source>
</evidence>
<keyword evidence="5" id="KW-0966">Cell projection</keyword>